<dbReference type="EMBL" id="ATLV01020361">
    <property type="status" value="NOT_ANNOTATED_CDS"/>
    <property type="molecule type" value="Genomic_DNA"/>
</dbReference>
<organism evidence="1">
    <name type="scientific">Anopheles sinensis</name>
    <name type="common">Mosquito</name>
    <dbReference type="NCBI Taxonomy" id="74873"/>
    <lineage>
        <taxon>Eukaryota</taxon>
        <taxon>Metazoa</taxon>
        <taxon>Ecdysozoa</taxon>
        <taxon>Arthropoda</taxon>
        <taxon>Hexapoda</taxon>
        <taxon>Insecta</taxon>
        <taxon>Pterygota</taxon>
        <taxon>Neoptera</taxon>
        <taxon>Endopterygota</taxon>
        <taxon>Diptera</taxon>
        <taxon>Nematocera</taxon>
        <taxon>Culicoidea</taxon>
        <taxon>Culicidae</taxon>
        <taxon>Anophelinae</taxon>
        <taxon>Anopheles</taxon>
    </lineage>
</organism>
<evidence type="ECO:0000313" key="2">
    <source>
        <dbReference type="EnsemblMetazoa" id="ASIC013147-PA"/>
    </source>
</evidence>
<reference evidence="1 3" key="1">
    <citation type="journal article" date="2014" name="BMC Genomics">
        <title>Genome sequence of Anopheles sinensis provides insight into genetics basis of mosquito competence for malaria parasites.</title>
        <authorList>
            <person name="Zhou D."/>
            <person name="Zhang D."/>
            <person name="Ding G."/>
            <person name="Shi L."/>
            <person name="Hou Q."/>
            <person name="Ye Y."/>
            <person name="Xu Y."/>
            <person name="Zhou H."/>
            <person name="Xiong C."/>
            <person name="Li S."/>
            <person name="Yu J."/>
            <person name="Hong S."/>
            <person name="Yu X."/>
            <person name="Zou P."/>
            <person name="Chen C."/>
            <person name="Chang X."/>
            <person name="Wang W."/>
            <person name="Lv Y."/>
            <person name="Sun Y."/>
            <person name="Ma L."/>
            <person name="Shen B."/>
            <person name="Zhu C."/>
        </authorList>
    </citation>
    <scope>NUCLEOTIDE SEQUENCE [LARGE SCALE GENOMIC DNA]</scope>
</reference>
<dbReference type="VEuPathDB" id="VectorBase:ASIC013147"/>
<keyword evidence="1" id="KW-0675">Receptor</keyword>
<name>A0A084W4P2_ANOSI</name>
<sequence>MTGSHNLMTLHIRTLALLRDSLPPNHRKRSSFLPQRHPPPFPVTHYVAVAKANLLSSLCPFFICQQPGNPCLDRGPEGTLLPSGAREQRCVHYRTDSFSLSSQTPPPYLFINRRLLIIGPKEGSKPQDTERRIIVFASSSPSVPDVPPHPVLAGG</sequence>
<protein>
    <submittedName>
        <fullName evidence="1 2">Extracellular ligand-binding receptor</fullName>
    </submittedName>
</protein>
<keyword evidence="3" id="KW-1185">Reference proteome</keyword>
<proteinExistence type="predicted"/>
<accession>A0A084W4P2</accession>
<dbReference type="AlphaFoldDB" id="A0A084W4P2"/>
<gene>
    <name evidence="1" type="ORF">ZHAS_00013147</name>
</gene>
<dbReference type="EnsemblMetazoa" id="ASIC013147-RA">
    <property type="protein sequence ID" value="ASIC013147-PA"/>
    <property type="gene ID" value="ASIC013147"/>
</dbReference>
<dbReference type="Proteomes" id="UP000030765">
    <property type="component" value="Unassembled WGS sequence"/>
</dbReference>
<reference evidence="2" key="2">
    <citation type="submission" date="2020-05" db="UniProtKB">
        <authorList>
            <consortium name="EnsemblMetazoa"/>
        </authorList>
    </citation>
    <scope>IDENTIFICATION</scope>
</reference>
<evidence type="ECO:0000313" key="3">
    <source>
        <dbReference type="Proteomes" id="UP000030765"/>
    </source>
</evidence>
<dbReference type="EMBL" id="KE525299">
    <property type="protein sequence ID" value="KFB45186.1"/>
    <property type="molecule type" value="Genomic_DNA"/>
</dbReference>
<evidence type="ECO:0000313" key="1">
    <source>
        <dbReference type="EMBL" id="KFB45186.1"/>
    </source>
</evidence>